<feature type="coiled-coil region" evidence="1">
    <location>
        <begin position="132"/>
        <end position="169"/>
    </location>
</feature>
<dbReference type="KEGG" id="dpte:113798002"/>
<keyword evidence="1" id="KW-0175">Coiled coil</keyword>
<accession>A0A6P6YHG2</accession>
<evidence type="ECO:0000313" key="2">
    <source>
        <dbReference type="Proteomes" id="UP000515146"/>
    </source>
</evidence>
<protein>
    <submittedName>
        <fullName evidence="3">Uncharacterized protein LOC113798002</fullName>
    </submittedName>
</protein>
<evidence type="ECO:0000313" key="3">
    <source>
        <dbReference type="RefSeq" id="XP_027204279.1"/>
    </source>
</evidence>
<dbReference type="Proteomes" id="UP000515146">
    <property type="component" value="Unplaced"/>
</dbReference>
<gene>
    <name evidence="3" type="primary">LOC113798002</name>
</gene>
<reference evidence="3" key="1">
    <citation type="submission" date="2025-08" db="UniProtKB">
        <authorList>
            <consortium name="RefSeq"/>
        </authorList>
    </citation>
    <scope>IDENTIFICATION</scope>
    <source>
        <strain evidence="3">Airmid</strain>
    </source>
</reference>
<sequence length="239" mass="27918">MDEEKWLNVIGSDGTIDEIDNYKTETMAIQLKDLSPDDVHEPKVRIIPKKTKRNAYFVKDQSTMLSDEDMHYQMINTSDIVDKKPLLPELICSDAKIAENFDKLIKIPERFLAPKLSPYFTRNLKRINDSDVQDYQINYAEIQKSLKELQQLRKKLMTKRSLKESLQTKIRRPKTSLVENESIAEPLMCTINILNHNHKNKNNHKENDNQTSLLKNIDLDFKPTILLGTKTYSRKKIQS</sequence>
<keyword evidence="2" id="KW-1185">Reference proteome</keyword>
<name>A0A6P6YHG2_DERPT</name>
<proteinExistence type="predicted"/>
<evidence type="ECO:0000256" key="1">
    <source>
        <dbReference type="SAM" id="Coils"/>
    </source>
</evidence>
<dbReference type="OrthoDB" id="6505775at2759"/>
<organism evidence="2 3">
    <name type="scientific">Dermatophagoides pteronyssinus</name>
    <name type="common">European house dust mite</name>
    <dbReference type="NCBI Taxonomy" id="6956"/>
    <lineage>
        <taxon>Eukaryota</taxon>
        <taxon>Metazoa</taxon>
        <taxon>Ecdysozoa</taxon>
        <taxon>Arthropoda</taxon>
        <taxon>Chelicerata</taxon>
        <taxon>Arachnida</taxon>
        <taxon>Acari</taxon>
        <taxon>Acariformes</taxon>
        <taxon>Sarcoptiformes</taxon>
        <taxon>Astigmata</taxon>
        <taxon>Psoroptidia</taxon>
        <taxon>Analgoidea</taxon>
        <taxon>Pyroglyphidae</taxon>
        <taxon>Dermatophagoidinae</taxon>
        <taxon>Dermatophagoides</taxon>
    </lineage>
</organism>
<dbReference type="RefSeq" id="XP_027204279.1">
    <property type="nucleotide sequence ID" value="XM_027348478.1"/>
</dbReference>
<dbReference type="AlphaFoldDB" id="A0A6P6YHG2"/>
<dbReference type="InParanoid" id="A0A6P6YHG2"/>